<gene>
    <name evidence="4" type="ORF">EGW08_011559</name>
</gene>
<accession>A0A3S1B601</accession>
<dbReference type="STRING" id="188477.A0A3S1B601"/>
<evidence type="ECO:0000259" key="3">
    <source>
        <dbReference type="PROSITE" id="PS51034"/>
    </source>
</evidence>
<dbReference type="PANTHER" id="PTHR46560">
    <property type="entry name" value="CYPHER, ISOFORM B"/>
    <property type="match status" value="1"/>
</dbReference>
<name>A0A3S1B601_ELYCH</name>
<dbReference type="InterPro" id="IPR016187">
    <property type="entry name" value="CTDL_fold"/>
</dbReference>
<organism evidence="4 5">
    <name type="scientific">Elysia chlorotica</name>
    <name type="common">Eastern emerald elysia</name>
    <name type="synonym">Sea slug</name>
    <dbReference type="NCBI Taxonomy" id="188477"/>
    <lineage>
        <taxon>Eukaryota</taxon>
        <taxon>Metazoa</taxon>
        <taxon>Spiralia</taxon>
        <taxon>Lophotrochozoa</taxon>
        <taxon>Mollusca</taxon>
        <taxon>Gastropoda</taxon>
        <taxon>Heterobranchia</taxon>
        <taxon>Euthyneura</taxon>
        <taxon>Panpulmonata</taxon>
        <taxon>Sacoglossa</taxon>
        <taxon>Placobranchoidea</taxon>
        <taxon>Plakobranchidae</taxon>
        <taxon>Elysia</taxon>
    </lineage>
</organism>
<reference evidence="4 5" key="1">
    <citation type="submission" date="2019-01" db="EMBL/GenBank/DDBJ databases">
        <title>A draft genome assembly of the solar-powered sea slug Elysia chlorotica.</title>
        <authorList>
            <person name="Cai H."/>
            <person name="Li Q."/>
            <person name="Fang X."/>
            <person name="Li J."/>
            <person name="Curtis N.E."/>
            <person name="Altenburger A."/>
            <person name="Shibata T."/>
            <person name="Feng M."/>
            <person name="Maeda T."/>
            <person name="Schwartz J.A."/>
            <person name="Shigenobu S."/>
            <person name="Lundholm N."/>
            <person name="Nishiyama T."/>
            <person name="Yang H."/>
            <person name="Hasebe M."/>
            <person name="Li S."/>
            <person name="Pierce S.K."/>
            <person name="Wang J."/>
        </authorList>
    </citation>
    <scope>NUCLEOTIDE SEQUENCE [LARGE SCALE GENOMIC DNA]</scope>
    <source>
        <strain evidence="4">EC2010</strain>
        <tissue evidence="4">Whole organism of an adult</tissue>
    </source>
</reference>
<dbReference type="AlphaFoldDB" id="A0A3S1B601"/>
<feature type="transmembrane region" description="Helical" evidence="2">
    <location>
        <begin position="585"/>
        <end position="608"/>
    </location>
</feature>
<evidence type="ECO:0000256" key="1">
    <source>
        <dbReference type="SAM" id="MobiDB-lite"/>
    </source>
</evidence>
<evidence type="ECO:0000313" key="4">
    <source>
        <dbReference type="EMBL" id="RUS80693.1"/>
    </source>
</evidence>
<feature type="compositionally biased region" description="Basic and acidic residues" evidence="1">
    <location>
        <begin position="464"/>
        <end position="501"/>
    </location>
</feature>
<dbReference type="InterPro" id="IPR001507">
    <property type="entry name" value="ZP_dom"/>
</dbReference>
<evidence type="ECO:0000256" key="2">
    <source>
        <dbReference type="SAM" id="Phobius"/>
    </source>
</evidence>
<keyword evidence="2" id="KW-0472">Membrane</keyword>
<dbReference type="InterPro" id="IPR016186">
    <property type="entry name" value="C-type_lectin-like/link_sf"/>
</dbReference>
<dbReference type="InterPro" id="IPR057371">
    <property type="entry name" value="VERL_C"/>
</dbReference>
<feature type="region of interest" description="Disordered" evidence="1">
    <location>
        <begin position="464"/>
        <end position="510"/>
    </location>
</feature>
<keyword evidence="2" id="KW-0812">Transmembrane</keyword>
<dbReference type="OrthoDB" id="6051877at2759"/>
<protein>
    <recommendedName>
        <fullName evidence="3">ZP domain-containing protein</fullName>
    </recommendedName>
</protein>
<evidence type="ECO:0000313" key="5">
    <source>
        <dbReference type="Proteomes" id="UP000271974"/>
    </source>
</evidence>
<sequence>ASPTPVEEQLSFCPPGWAIYKERKCLYFSNFSVTFFQQLEECGKLNALPSELLSEDYFNFVGEMLPSSDGEFMLALRKPRGYVPAAWYSGKLVSEYYMSSEVENVLSDYKEACVTVTNDFEQADYANCYDEYNFICEKSIDCVPGRFGPGCKSECHCLGEPCNTASGDVRCKSGCKAGWVGESCSQAKERPEVRYFCINSPEEHGGNYVDIHIHAHAIKYRHIYAQMANNQEEGPWCPGTTVSSWQDNNKHLTITIKMNETVADEIRDGKCVGQELKNNQFEWTLVVQEYEGILMDTDLQVVISCDFNTSETLQRSALSGSSEAETHKFSEKIEQAPEVTDVRLEVVNPFTHQVITEAHVGTPVKLQITFGGQKGSLVTGVRSHHCVATCKSGHTVKDLLAHDGCPAEGSPVKSFAVDSHLNNTISTNWFPLFTFVDHDAVVFKCGFELCFHSEECEPGCRPHGHDHGHGHGHGHDEHKHGHDGHTHGHEHGHEHGHDHGHDHRRRRSANTEQSLDWTYSFIRILPDTPPPQEVTAIPSTTDKHEESAQDMIGILMEYVNTHQLQDKNKQTAKKPHTSAMDLHNLLLPITCGVLLLLLVVVTAVFITVHSNLRRTVEEMRHQMVLSWRSRDTVRYTNLSLGNDEKKKACV</sequence>
<dbReference type="EMBL" id="RQTK01000378">
    <property type="protein sequence ID" value="RUS80693.1"/>
    <property type="molecule type" value="Genomic_DNA"/>
</dbReference>
<dbReference type="Proteomes" id="UP000271974">
    <property type="component" value="Unassembled WGS sequence"/>
</dbReference>
<dbReference type="Gene3D" id="3.10.100.10">
    <property type="entry name" value="Mannose-Binding Protein A, subunit A"/>
    <property type="match status" value="1"/>
</dbReference>
<dbReference type="PROSITE" id="PS51034">
    <property type="entry name" value="ZP_2"/>
    <property type="match status" value="1"/>
</dbReference>
<dbReference type="Pfam" id="PF25272">
    <property type="entry name" value="VERL_C"/>
    <property type="match status" value="1"/>
</dbReference>
<keyword evidence="5" id="KW-1185">Reference proteome</keyword>
<keyword evidence="2" id="KW-1133">Transmembrane helix</keyword>
<proteinExistence type="predicted"/>
<dbReference type="PANTHER" id="PTHR46560:SF5">
    <property type="entry name" value="CYPHER, ISOFORM B"/>
    <property type="match status" value="1"/>
</dbReference>
<comment type="caution">
    <text evidence="4">The sequence shown here is derived from an EMBL/GenBank/DDBJ whole genome shotgun (WGS) entry which is preliminary data.</text>
</comment>
<dbReference type="CDD" id="cd00037">
    <property type="entry name" value="CLECT"/>
    <property type="match status" value="1"/>
</dbReference>
<feature type="non-terminal residue" evidence="4">
    <location>
        <position position="1"/>
    </location>
</feature>
<dbReference type="SUPFAM" id="SSF56436">
    <property type="entry name" value="C-type lectin-like"/>
    <property type="match status" value="1"/>
</dbReference>
<feature type="domain" description="ZP" evidence="3">
    <location>
        <begin position="203"/>
        <end position="467"/>
    </location>
</feature>